<keyword evidence="3 6" id="KW-0347">Helicase</keyword>
<keyword evidence="1 6" id="KW-0547">Nucleotide-binding</keyword>
<evidence type="ECO:0000313" key="10">
    <source>
        <dbReference type="EMBL" id="OFA08219.1"/>
    </source>
</evidence>
<accession>A0A1E7X5T5</accession>
<sequence length="641" mass="71298">MTDADDQFDAEADATIIECLDLSKPRSFFLYAGAGSGKTRSLVSAVRQAIDGEHGRQLTLTGKKIGIITYTNAACDEIKQRLEFDPRVEVMTIHAFSWSLIEGFNVEIRQWVAKNLEEEIAELEEQHRKGRPNTKAGIERLRSMEVKRRRLAYLESIIKFIYSPTSDNRTHDSLNHSEVIAMTASFLTNKPGLRRMLVSRCPVLLIDESQDTNKALMDAFLNLEEEFHDRFSLGLFGDMMQRIYSDGKDRLDKAIPARWAMPRKRMNHRCPSRVIEVINSIRHDVDGEKQVPRSDADVGVVRVFIAPQAGADPFAIEAAVRQRMETIAGDPAWYSSDTVKTLALEHLMSARRFGFVEFFEPLWGIDRLRTSLLQGAGAGLGFFIRGVLPLVKALRANDRFAATAIIKASSPLLSHETLQAAGSNQVAQLSKAKAACDGLLALITERPEVTAQTVLELVAQTGLFAIPDTLAPFVRGDAHTKAAAAEDEAKQGGQVEGIEGEETEDTSSELSAWGKSLEAPLNQIEHYDLYVRGQSQFGTHQGVKGLEFPRVLVVINDDEARGFLFAYDKFFGTKAKTKADLENEAVGRETGSDRTRRLFYVTCSRAEKSLAIVYYSPEPGLARDAILQYGWFGESEVELIT</sequence>
<dbReference type="Pfam" id="PF00580">
    <property type="entry name" value="UvrD-helicase"/>
    <property type="match status" value="1"/>
</dbReference>
<feature type="domain" description="UvrD-like helicase ATP-binding" evidence="9">
    <location>
        <begin position="11"/>
        <end position="284"/>
    </location>
</feature>
<dbReference type="GO" id="GO:0005524">
    <property type="term" value="F:ATP binding"/>
    <property type="evidence" value="ECO:0007669"/>
    <property type="project" value="UniProtKB-UniRule"/>
</dbReference>
<gene>
    <name evidence="10" type="primary">recB_2</name>
    <name evidence="10" type="ORF">DUPY_08690</name>
</gene>
<dbReference type="InterPro" id="IPR000212">
    <property type="entry name" value="DNA_helicase_UvrD/REP"/>
</dbReference>
<evidence type="ECO:0000256" key="6">
    <source>
        <dbReference type="PROSITE-ProRule" id="PRU00560"/>
    </source>
</evidence>
<evidence type="ECO:0000256" key="3">
    <source>
        <dbReference type="ARBA" id="ARBA00022806"/>
    </source>
</evidence>
<dbReference type="Proteomes" id="UP000175989">
    <property type="component" value="Unassembled WGS sequence"/>
</dbReference>
<organism evidence="10 11">
    <name type="scientific">Duganella phyllosphaerae</name>
    <dbReference type="NCBI Taxonomy" id="762836"/>
    <lineage>
        <taxon>Bacteria</taxon>
        <taxon>Pseudomonadati</taxon>
        <taxon>Pseudomonadota</taxon>
        <taxon>Betaproteobacteria</taxon>
        <taxon>Burkholderiales</taxon>
        <taxon>Oxalobacteraceae</taxon>
        <taxon>Telluria group</taxon>
        <taxon>Duganella</taxon>
    </lineage>
</organism>
<dbReference type="GO" id="GO:0003677">
    <property type="term" value="F:DNA binding"/>
    <property type="evidence" value="ECO:0007669"/>
    <property type="project" value="InterPro"/>
</dbReference>
<evidence type="ECO:0000256" key="1">
    <source>
        <dbReference type="ARBA" id="ARBA00022741"/>
    </source>
</evidence>
<feature type="compositionally biased region" description="Acidic residues" evidence="8">
    <location>
        <begin position="498"/>
        <end position="507"/>
    </location>
</feature>
<evidence type="ECO:0000256" key="8">
    <source>
        <dbReference type="SAM" id="MobiDB-lite"/>
    </source>
</evidence>
<protein>
    <recommendedName>
        <fullName evidence="5">DNA 3'-5' helicase II</fullName>
    </recommendedName>
</protein>
<dbReference type="GO" id="GO:0043138">
    <property type="term" value="F:3'-5' DNA helicase activity"/>
    <property type="evidence" value="ECO:0007669"/>
    <property type="project" value="TreeGrafter"/>
</dbReference>
<evidence type="ECO:0000256" key="7">
    <source>
        <dbReference type="SAM" id="Coils"/>
    </source>
</evidence>
<feature type="coiled-coil region" evidence="7">
    <location>
        <begin position="106"/>
        <end position="133"/>
    </location>
</feature>
<dbReference type="GO" id="GO:0000725">
    <property type="term" value="P:recombinational repair"/>
    <property type="evidence" value="ECO:0007669"/>
    <property type="project" value="TreeGrafter"/>
</dbReference>
<keyword evidence="4 6" id="KW-0067">ATP-binding</keyword>
<dbReference type="AlphaFoldDB" id="A0A1E7X5T5"/>
<dbReference type="PROSITE" id="PS51198">
    <property type="entry name" value="UVRD_HELICASE_ATP_BIND"/>
    <property type="match status" value="1"/>
</dbReference>
<keyword evidence="2 6" id="KW-0378">Hydrolase</keyword>
<dbReference type="RefSeq" id="WP_070246621.1">
    <property type="nucleotide sequence ID" value="NZ_LROM01000050.1"/>
</dbReference>
<comment type="caution">
    <text evidence="10">The sequence shown here is derived from an EMBL/GenBank/DDBJ whole genome shotgun (WGS) entry which is preliminary data.</text>
</comment>
<dbReference type="InterPro" id="IPR014016">
    <property type="entry name" value="UvrD-like_ATP-bd"/>
</dbReference>
<name>A0A1E7X5T5_9BURK</name>
<evidence type="ECO:0000313" key="11">
    <source>
        <dbReference type="Proteomes" id="UP000175989"/>
    </source>
</evidence>
<dbReference type="SUPFAM" id="SSF52540">
    <property type="entry name" value="P-loop containing nucleoside triphosphate hydrolases"/>
    <property type="match status" value="1"/>
</dbReference>
<feature type="binding site" evidence="6">
    <location>
        <begin position="32"/>
        <end position="39"/>
    </location>
    <ligand>
        <name>ATP</name>
        <dbReference type="ChEBI" id="CHEBI:30616"/>
    </ligand>
</feature>
<dbReference type="PATRIC" id="fig|762836.4.peg.913"/>
<keyword evidence="7" id="KW-0175">Coiled coil</keyword>
<dbReference type="InterPro" id="IPR027417">
    <property type="entry name" value="P-loop_NTPase"/>
</dbReference>
<feature type="region of interest" description="Disordered" evidence="8">
    <location>
        <begin position="481"/>
        <end position="508"/>
    </location>
</feature>
<evidence type="ECO:0000259" key="9">
    <source>
        <dbReference type="PROSITE" id="PS51198"/>
    </source>
</evidence>
<dbReference type="Gene3D" id="3.40.50.300">
    <property type="entry name" value="P-loop containing nucleotide triphosphate hydrolases"/>
    <property type="match status" value="2"/>
</dbReference>
<evidence type="ECO:0000256" key="4">
    <source>
        <dbReference type="ARBA" id="ARBA00022840"/>
    </source>
</evidence>
<dbReference type="EMBL" id="LROM01000050">
    <property type="protein sequence ID" value="OFA08219.1"/>
    <property type="molecule type" value="Genomic_DNA"/>
</dbReference>
<reference evidence="11" key="1">
    <citation type="journal article" date="2016" name="Front. Microbiol.">
        <title>Molecular Keys to the Janthinobacterium and Duganella spp. Interaction with the Plant Pathogen Fusarium graminearum.</title>
        <authorList>
            <person name="Haack F.S."/>
            <person name="Poehlein A."/>
            <person name="Kroger C."/>
            <person name="Voigt C.A."/>
            <person name="Piepenbring M."/>
            <person name="Bode H.B."/>
            <person name="Daniel R."/>
            <person name="Schafer W."/>
            <person name="Streit W.R."/>
        </authorList>
    </citation>
    <scope>NUCLEOTIDE SEQUENCE [LARGE SCALE GENOMIC DNA]</scope>
    <source>
        <strain evidence="11">T54</strain>
    </source>
</reference>
<dbReference type="PANTHER" id="PTHR11070:SF2">
    <property type="entry name" value="ATP-DEPENDENT DNA HELICASE SRS2"/>
    <property type="match status" value="1"/>
</dbReference>
<dbReference type="PANTHER" id="PTHR11070">
    <property type="entry name" value="UVRD / RECB / PCRA DNA HELICASE FAMILY MEMBER"/>
    <property type="match status" value="1"/>
</dbReference>
<evidence type="ECO:0000256" key="5">
    <source>
        <dbReference type="ARBA" id="ARBA00034923"/>
    </source>
</evidence>
<dbReference type="GO" id="GO:0016787">
    <property type="term" value="F:hydrolase activity"/>
    <property type="evidence" value="ECO:0007669"/>
    <property type="project" value="UniProtKB-UniRule"/>
</dbReference>
<keyword evidence="11" id="KW-1185">Reference proteome</keyword>
<dbReference type="OrthoDB" id="384988at2"/>
<evidence type="ECO:0000256" key="2">
    <source>
        <dbReference type="ARBA" id="ARBA00022801"/>
    </source>
</evidence>
<proteinExistence type="predicted"/>